<dbReference type="KEGG" id="cput:CONPUDRAFT_150568"/>
<gene>
    <name evidence="1" type="ORF">CONPUDRAFT_150568</name>
</gene>
<reference evidence="2" key="1">
    <citation type="journal article" date="2012" name="Science">
        <title>The Paleozoic origin of enzymatic lignin decomposition reconstructed from 31 fungal genomes.</title>
        <authorList>
            <person name="Floudas D."/>
            <person name="Binder M."/>
            <person name="Riley R."/>
            <person name="Barry K."/>
            <person name="Blanchette R.A."/>
            <person name="Henrissat B."/>
            <person name="Martinez A.T."/>
            <person name="Otillar R."/>
            <person name="Spatafora J.W."/>
            <person name="Yadav J.S."/>
            <person name="Aerts A."/>
            <person name="Benoit I."/>
            <person name="Boyd A."/>
            <person name="Carlson A."/>
            <person name="Copeland A."/>
            <person name="Coutinho P.M."/>
            <person name="de Vries R.P."/>
            <person name="Ferreira P."/>
            <person name="Findley K."/>
            <person name="Foster B."/>
            <person name="Gaskell J."/>
            <person name="Glotzer D."/>
            <person name="Gorecki P."/>
            <person name="Heitman J."/>
            <person name="Hesse C."/>
            <person name="Hori C."/>
            <person name="Igarashi K."/>
            <person name="Jurgens J.A."/>
            <person name="Kallen N."/>
            <person name="Kersten P."/>
            <person name="Kohler A."/>
            <person name="Kuees U."/>
            <person name="Kumar T.K.A."/>
            <person name="Kuo A."/>
            <person name="LaButti K."/>
            <person name="Larrondo L.F."/>
            <person name="Lindquist E."/>
            <person name="Ling A."/>
            <person name="Lombard V."/>
            <person name="Lucas S."/>
            <person name="Lundell T."/>
            <person name="Martin R."/>
            <person name="McLaughlin D.J."/>
            <person name="Morgenstern I."/>
            <person name="Morin E."/>
            <person name="Murat C."/>
            <person name="Nagy L.G."/>
            <person name="Nolan M."/>
            <person name="Ohm R.A."/>
            <person name="Patyshakuliyeva A."/>
            <person name="Rokas A."/>
            <person name="Ruiz-Duenas F.J."/>
            <person name="Sabat G."/>
            <person name="Salamov A."/>
            <person name="Samejima M."/>
            <person name="Schmutz J."/>
            <person name="Slot J.C."/>
            <person name="St John F."/>
            <person name="Stenlid J."/>
            <person name="Sun H."/>
            <person name="Sun S."/>
            <person name="Syed K."/>
            <person name="Tsang A."/>
            <person name="Wiebenga A."/>
            <person name="Young D."/>
            <person name="Pisabarro A."/>
            <person name="Eastwood D.C."/>
            <person name="Martin F."/>
            <person name="Cullen D."/>
            <person name="Grigoriev I.V."/>
            <person name="Hibbett D.S."/>
        </authorList>
    </citation>
    <scope>NUCLEOTIDE SEQUENCE [LARGE SCALE GENOMIC DNA]</scope>
    <source>
        <strain evidence="2">RWD-64-598 SS2</strain>
    </source>
</reference>
<evidence type="ECO:0000313" key="2">
    <source>
        <dbReference type="Proteomes" id="UP000053558"/>
    </source>
</evidence>
<accession>A0A5M3N422</accession>
<dbReference type="AlphaFoldDB" id="A0A5M3N422"/>
<dbReference type="Proteomes" id="UP000053558">
    <property type="component" value="Unassembled WGS sequence"/>
</dbReference>
<dbReference type="RefSeq" id="XP_007765158.1">
    <property type="nucleotide sequence ID" value="XM_007766968.1"/>
</dbReference>
<evidence type="ECO:0000313" key="1">
    <source>
        <dbReference type="EMBL" id="EIW85784.1"/>
    </source>
</evidence>
<name>A0A5M3N422_CONPW</name>
<comment type="caution">
    <text evidence="1">The sequence shown here is derived from an EMBL/GenBank/DDBJ whole genome shotgun (WGS) entry which is preliminary data.</text>
</comment>
<dbReference type="EMBL" id="JH711574">
    <property type="protein sequence ID" value="EIW85784.1"/>
    <property type="molecule type" value="Genomic_DNA"/>
</dbReference>
<organism evidence="1 2">
    <name type="scientific">Coniophora puteana (strain RWD-64-598)</name>
    <name type="common">Brown rot fungus</name>
    <dbReference type="NCBI Taxonomy" id="741705"/>
    <lineage>
        <taxon>Eukaryota</taxon>
        <taxon>Fungi</taxon>
        <taxon>Dikarya</taxon>
        <taxon>Basidiomycota</taxon>
        <taxon>Agaricomycotina</taxon>
        <taxon>Agaricomycetes</taxon>
        <taxon>Agaricomycetidae</taxon>
        <taxon>Boletales</taxon>
        <taxon>Coniophorineae</taxon>
        <taxon>Coniophoraceae</taxon>
        <taxon>Coniophora</taxon>
    </lineage>
</organism>
<keyword evidence="2" id="KW-1185">Reference proteome</keyword>
<proteinExistence type="predicted"/>
<protein>
    <submittedName>
        <fullName evidence="1">Uncharacterized protein</fullName>
    </submittedName>
</protein>
<dbReference type="GeneID" id="19202717"/>
<sequence length="100" mass="11002">MGLNFINWLWVYLPPWFPPPSNQTLPAPFSTPTSPLFLSTRFPSLTLLLEERRRVGDVKALLDSCMKNAELTARVAGRNEHGLAGELGGGFFGSQRASAL</sequence>